<evidence type="ECO:0000313" key="2">
    <source>
        <dbReference type="EMBL" id="RPB03195.1"/>
    </source>
</evidence>
<dbReference type="Pfam" id="PF12716">
    <property type="entry name" value="Apq12"/>
    <property type="match status" value="1"/>
</dbReference>
<gene>
    <name evidence="2" type="ORF">L873DRAFT_1801337</name>
</gene>
<keyword evidence="1" id="KW-1133">Transmembrane helix</keyword>
<evidence type="ECO:0000313" key="3">
    <source>
        <dbReference type="Proteomes" id="UP000276215"/>
    </source>
</evidence>
<keyword evidence="3" id="KW-1185">Reference proteome</keyword>
<keyword evidence="1" id="KW-0812">Transmembrane</keyword>
<sequence length="140" mass="15075">MDEILFYAMNIAHSATSYTTSLKTHLLGPLKQYATSQPDLMNIALLLVIVYLSLSILGMASRWIYSVVITTLRLLLFVVIVGGAIWVWQRGPQKSQSDFLKVVKMVNEGVSAAAGGKGPGSGGMGGGGAGTGFERQRYEY</sequence>
<dbReference type="AlphaFoldDB" id="A0A3N4KB80"/>
<name>A0A3N4KB80_9PEZI</name>
<reference evidence="2 3" key="1">
    <citation type="journal article" date="2018" name="Nat. Ecol. Evol.">
        <title>Pezizomycetes genomes reveal the molecular basis of ectomycorrhizal truffle lifestyle.</title>
        <authorList>
            <person name="Murat C."/>
            <person name="Payen T."/>
            <person name="Noel B."/>
            <person name="Kuo A."/>
            <person name="Morin E."/>
            <person name="Chen J."/>
            <person name="Kohler A."/>
            <person name="Krizsan K."/>
            <person name="Balestrini R."/>
            <person name="Da Silva C."/>
            <person name="Montanini B."/>
            <person name="Hainaut M."/>
            <person name="Levati E."/>
            <person name="Barry K.W."/>
            <person name="Belfiori B."/>
            <person name="Cichocki N."/>
            <person name="Clum A."/>
            <person name="Dockter R.B."/>
            <person name="Fauchery L."/>
            <person name="Guy J."/>
            <person name="Iotti M."/>
            <person name="Le Tacon F."/>
            <person name="Lindquist E.A."/>
            <person name="Lipzen A."/>
            <person name="Malagnac F."/>
            <person name="Mello A."/>
            <person name="Molinier V."/>
            <person name="Miyauchi S."/>
            <person name="Poulain J."/>
            <person name="Riccioni C."/>
            <person name="Rubini A."/>
            <person name="Sitrit Y."/>
            <person name="Splivallo R."/>
            <person name="Traeger S."/>
            <person name="Wang M."/>
            <person name="Zifcakova L."/>
            <person name="Wipf D."/>
            <person name="Zambonelli A."/>
            <person name="Paolocci F."/>
            <person name="Nowrousian M."/>
            <person name="Ottonello S."/>
            <person name="Baldrian P."/>
            <person name="Spatafora J.W."/>
            <person name="Henrissat B."/>
            <person name="Nagy L.G."/>
            <person name="Aury J.M."/>
            <person name="Wincker P."/>
            <person name="Grigoriev I.V."/>
            <person name="Bonfante P."/>
            <person name="Martin F.M."/>
        </authorList>
    </citation>
    <scope>NUCLEOTIDE SEQUENCE [LARGE SCALE GENOMIC DNA]</scope>
    <source>
        <strain evidence="2 3">120613-1</strain>
    </source>
</reference>
<feature type="transmembrane region" description="Helical" evidence="1">
    <location>
        <begin position="40"/>
        <end position="57"/>
    </location>
</feature>
<dbReference type="InterPro" id="IPR024316">
    <property type="entry name" value="APQ12"/>
</dbReference>
<dbReference type="OrthoDB" id="5404537at2759"/>
<evidence type="ECO:0000256" key="1">
    <source>
        <dbReference type="SAM" id="Phobius"/>
    </source>
</evidence>
<keyword evidence="1" id="KW-0472">Membrane</keyword>
<feature type="transmembrane region" description="Helical" evidence="1">
    <location>
        <begin position="63"/>
        <end position="88"/>
    </location>
</feature>
<dbReference type="Proteomes" id="UP000276215">
    <property type="component" value="Unassembled WGS sequence"/>
</dbReference>
<accession>A0A3N4KB80</accession>
<dbReference type="EMBL" id="ML120364">
    <property type="protein sequence ID" value="RPB03195.1"/>
    <property type="molecule type" value="Genomic_DNA"/>
</dbReference>
<protein>
    <submittedName>
        <fullName evidence="2">Uncharacterized protein</fullName>
    </submittedName>
</protein>
<organism evidence="2 3">
    <name type="scientific">Choiromyces venosus 120613-1</name>
    <dbReference type="NCBI Taxonomy" id="1336337"/>
    <lineage>
        <taxon>Eukaryota</taxon>
        <taxon>Fungi</taxon>
        <taxon>Dikarya</taxon>
        <taxon>Ascomycota</taxon>
        <taxon>Pezizomycotina</taxon>
        <taxon>Pezizomycetes</taxon>
        <taxon>Pezizales</taxon>
        <taxon>Tuberaceae</taxon>
        <taxon>Choiromyces</taxon>
    </lineage>
</organism>
<proteinExistence type="predicted"/>